<sequence>MRFNHPPSADDLLEMAEIAFAAIPEVLREAVRGTALLVEEVPDEETLAALELEHPWELTGLYRGTPLTQRSSLDVPAVPDTILLYREPILVEWIETGEDLFRLVRNVLIHEIGHHFGFSDEEIARLEGEG</sequence>
<dbReference type="EMBL" id="JACTNF010000020">
    <property type="protein sequence ID" value="MBO1076323.1"/>
    <property type="molecule type" value="Genomic_DNA"/>
</dbReference>
<dbReference type="InterPro" id="IPR010428">
    <property type="entry name" value="Zincin_1"/>
</dbReference>
<keyword evidence="2" id="KW-1185">Reference proteome</keyword>
<protein>
    <submittedName>
        <fullName evidence="1">Metallopeptidase family protein</fullName>
    </submittedName>
</protein>
<organism evidence="1 2">
    <name type="scientific">Roseomonas marmotae</name>
    <dbReference type="NCBI Taxonomy" id="2768161"/>
    <lineage>
        <taxon>Bacteria</taxon>
        <taxon>Pseudomonadati</taxon>
        <taxon>Pseudomonadota</taxon>
        <taxon>Alphaproteobacteria</taxon>
        <taxon>Acetobacterales</taxon>
        <taxon>Roseomonadaceae</taxon>
        <taxon>Roseomonas</taxon>
    </lineage>
</organism>
<dbReference type="Pfam" id="PF06262">
    <property type="entry name" value="Zincin_1"/>
    <property type="match status" value="1"/>
</dbReference>
<dbReference type="SUPFAM" id="SSF55486">
    <property type="entry name" value="Metalloproteases ('zincins'), catalytic domain"/>
    <property type="match status" value="1"/>
</dbReference>
<accession>A0ABS3KI75</accession>
<dbReference type="CDD" id="cd12952">
    <property type="entry name" value="MMP_ACEL2062"/>
    <property type="match status" value="1"/>
</dbReference>
<dbReference type="Gene3D" id="3.30.2010.20">
    <property type="match status" value="1"/>
</dbReference>
<gene>
    <name evidence="1" type="ORF">IAI60_17060</name>
</gene>
<reference evidence="1 2" key="1">
    <citation type="submission" date="2020-09" db="EMBL/GenBank/DDBJ databases">
        <title>Roseomonas.</title>
        <authorList>
            <person name="Zhu W."/>
        </authorList>
    </citation>
    <scope>NUCLEOTIDE SEQUENCE [LARGE SCALE GENOMIC DNA]</scope>
    <source>
        <strain evidence="1 2">1311</strain>
    </source>
</reference>
<evidence type="ECO:0000313" key="2">
    <source>
        <dbReference type="Proteomes" id="UP001518990"/>
    </source>
</evidence>
<dbReference type="InterPro" id="IPR038555">
    <property type="entry name" value="Zincin_1_sf"/>
</dbReference>
<comment type="caution">
    <text evidence="1">The sequence shown here is derived from an EMBL/GenBank/DDBJ whole genome shotgun (WGS) entry which is preliminary data.</text>
</comment>
<dbReference type="Proteomes" id="UP001518990">
    <property type="component" value="Unassembled WGS sequence"/>
</dbReference>
<dbReference type="RefSeq" id="WP_207449198.1">
    <property type="nucleotide sequence ID" value="NZ_CP061091.1"/>
</dbReference>
<evidence type="ECO:0000313" key="1">
    <source>
        <dbReference type="EMBL" id="MBO1076323.1"/>
    </source>
</evidence>
<name>A0ABS3KI75_9PROT</name>
<proteinExistence type="predicted"/>